<dbReference type="Gene3D" id="3.40.190.10">
    <property type="entry name" value="Periplasmic binding protein-like II"/>
    <property type="match status" value="2"/>
</dbReference>
<evidence type="ECO:0000313" key="4">
    <source>
        <dbReference type="EMBL" id="NTC32264.1"/>
    </source>
</evidence>
<organism evidence="4 5">
    <name type="scientific">Agrobacterium tumefaciens</name>
    <dbReference type="NCBI Taxonomy" id="358"/>
    <lineage>
        <taxon>Bacteria</taxon>
        <taxon>Pseudomonadati</taxon>
        <taxon>Pseudomonadota</taxon>
        <taxon>Alphaproteobacteria</taxon>
        <taxon>Hyphomicrobiales</taxon>
        <taxon>Rhizobiaceae</taxon>
        <taxon>Rhizobium/Agrobacterium group</taxon>
        <taxon>Agrobacterium</taxon>
        <taxon>Agrobacterium tumefaciens complex</taxon>
    </lineage>
</organism>
<gene>
    <name evidence="4" type="ORF">G6M46_29410</name>
</gene>
<dbReference type="GeneID" id="92772384"/>
<accession>A0AA86FXG6</accession>
<evidence type="ECO:0000256" key="1">
    <source>
        <dbReference type="ARBA" id="ARBA00022729"/>
    </source>
</evidence>
<sequence>MKKTILLSGILMLGAAALPAHAQQTVTFLGYSGLFQERYTKAVIEPFMAANPDIKIEYFPQQGSAAMLGSLRAQKAAPQSDIALMDVSVAKTGTDEGLFDKIDESVTKNVADLYPNARFEGVAGVGVTFDNLVLIYNTDAIKTAPDSWNALKDSALKGKVAMLSAPDIVGIGTTIIMDHMNGGTDFIKNIDAGINAMAEVAPNVQTWEPKPEVYPNVVNGQVSLGVGWNARSQVNADGSKGKMKVVLPKEGTILQINTLNLVKGGPSSEAARKFVDYALSPEAQAAFTAAMYYAPTNSKSSVSADVSERTVVKAMDKVIPVDWIGLSKVRDQITQDWRRKVIPLSR</sequence>
<dbReference type="PANTHER" id="PTHR30006:SF2">
    <property type="entry name" value="ABC TRANSPORTER SUBSTRATE-BINDING PROTEIN"/>
    <property type="match status" value="1"/>
</dbReference>
<dbReference type="Proteomes" id="UP000702952">
    <property type="component" value="Unassembled WGS sequence"/>
</dbReference>
<feature type="chain" id="PRO_5009837018" evidence="3">
    <location>
        <begin position="23"/>
        <end position="346"/>
    </location>
</feature>
<name>A0A1B9TLT2_AGRTU</name>
<dbReference type="AlphaFoldDB" id="A0A1B9TLT2"/>
<comment type="caution">
    <text evidence="4">The sequence shown here is derived from an EMBL/GenBank/DDBJ whole genome shotgun (WGS) entry which is preliminary data.</text>
</comment>
<keyword evidence="1 3" id="KW-0732">Signal</keyword>
<dbReference type="RefSeq" id="WP_003517684.1">
    <property type="nucleotide sequence ID" value="NC_015508.1"/>
</dbReference>
<accession>A0A1B9TLT2</accession>
<keyword evidence="2" id="KW-0574">Periplasm</keyword>
<dbReference type="Pfam" id="PF13416">
    <property type="entry name" value="SBP_bac_8"/>
    <property type="match status" value="1"/>
</dbReference>
<feature type="signal peptide" evidence="3">
    <location>
        <begin position="1"/>
        <end position="22"/>
    </location>
</feature>
<dbReference type="GO" id="GO:0030288">
    <property type="term" value="C:outer membrane-bounded periplasmic space"/>
    <property type="evidence" value="ECO:0007669"/>
    <property type="project" value="TreeGrafter"/>
</dbReference>
<dbReference type="SUPFAM" id="SSF53850">
    <property type="entry name" value="Periplasmic binding protein-like II"/>
    <property type="match status" value="1"/>
</dbReference>
<dbReference type="CDD" id="cd13589">
    <property type="entry name" value="PBP2_polyamine_RpCGA009"/>
    <property type="match status" value="1"/>
</dbReference>
<dbReference type="InterPro" id="IPR006059">
    <property type="entry name" value="SBP"/>
</dbReference>
<proteinExistence type="predicted"/>
<evidence type="ECO:0000256" key="3">
    <source>
        <dbReference type="SAM" id="SignalP"/>
    </source>
</evidence>
<dbReference type="EMBL" id="JAAMAY010000046">
    <property type="protein sequence ID" value="NTC32264.1"/>
    <property type="molecule type" value="Genomic_DNA"/>
</dbReference>
<dbReference type="KEGG" id="atf:Ach5_28700"/>
<dbReference type="GO" id="GO:0030976">
    <property type="term" value="F:thiamine pyrophosphate binding"/>
    <property type="evidence" value="ECO:0007669"/>
    <property type="project" value="TreeGrafter"/>
</dbReference>
<dbReference type="GO" id="GO:0015888">
    <property type="term" value="P:thiamine transport"/>
    <property type="evidence" value="ECO:0007669"/>
    <property type="project" value="TreeGrafter"/>
</dbReference>
<dbReference type="OrthoDB" id="9766989at2"/>
<evidence type="ECO:0000313" key="5">
    <source>
        <dbReference type="Proteomes" id="UP000702952"/>
    </source>
</evidence>
<evidence type="ECO:0000256" key="2">
    <source>
        <dbReference type="ARBA" id="ARBA00022764"/>
    </source>
</evidence>
<reference evidence="4" key="1">
    <citation type="journal article" date="2020" name="Science">
        <title>Unexpected conservation and global transmission of agrobacterial virulence plasmids.</title>
        <authorList>
            <person name="Weisberg A.J."/>
            <person name="Davis E.W. 2nd"/>
            <person name="Tabima J."/>
            <person name="Belcher M.S."/>
            <person name="Miller M."/>
            <person name="Kuo C.H."/>
            <person name="Loper J.E."/>
            <person name="Grunwald N.J."/>
            <person name="Putnam M.L."/>
            <person name="Chang J.H."/>
        </authorList>
    </citation>
    <scope>NUCLEOTIDE SEQUENCE</scope>
    <source>
        <strain evidence="4">17-1853-1a</strain>
    </source>
</reference>
<protein>
    <submittedName>
        <fullName evidence="4">ABC transporter substrate-binding protein</fullName>
    </submittedName>
</protein>
<dbReference type="PANTHER" id="PTHR30006">
    <property type="entry name" value="THIAMINE-BINDING PERIPLASMIC PROTEIN-RELATED"/>
    <property type="match status" value="1"/>
</dbReference>
<dbReference type="GO" id="GO:0030975">
    <property type="term" value="F:thiamine binding"/>
    <property type="evidence" value="ECO:0007669"/>
    <property type="project" value="TreeGrafter"/>
</dbReference>